<dbReference type="AlphaFoldDB" id="F3YTV2"/>
<organism evidence="8 9">
    <name type="scientific">Desulfocurvibacter africanus subsp. africanus str. Walvis Bay</name>
    <dbReference type="NCBI Taxonomy" id="690850"/>
    <lineage>
        <taxon>Bacteria</taxon>
        <taxon>Pseudomonadati</taxon>
        <taxon>Thermodesulfobacteriota</taxon>
        <taxon>Desulfovibrionia</taxon>
        <taxon>Desulfovibrionales</taxon>
        <taxon>Desulfovibrionaceae</taxon>
        <taxon>Desulfocurvibacter</taxon>
    </lineage>
</organism>
<evidence type="ECO:0000256" key="3">
    <source>
        <dbReference type="ARBA" id="ARBA00023125"/>
    </source>
</evidence>
<dbReference type="InterPro" id="IPR007624">
    <property type="entry name" value="RNA_pol_sigma70_r3"/>
</dbReference>
<comment type="function">
    <text evidence="5">Sigma factors are initiation factors that promote the attachment of RNA polymerase to specific initiation sites and are then released.</text>
</comment>
<evidence type="ECO:0000313" key="8">
    <source>
        <dbReference type="EMBL" id="EGJ48483.1"/>
    </source>
</evidence>
<dbReference type="eggNOG" id="COG1191">
    <property type="taxonomic scope" value="Bacteria"/>
</dbReference>
<dbReference type="InterPro" id="IPR000943">
    <property type="entry name" value="RNA_pol_sigma70"/>
</dbReference>
<dbReference type="GO" id="GO:0016987">
    <property type="term" value="F:sigma factor activity"/>
    <property type="evidence" value="ECO:0007669"/>
    <property type="project" value="UniProtKB-KW"/>
</dbReference>
<dbReference type="SUPFAM" id="SSF88946">
    <property type="entry name" value="Sigma2 domain of RNA polymerase sigma factors"/>
    <property type="match status" value="1"/>
</dbReference>
<dbReference type="Gene3D" id="1.10.1740.10">
    <property type="match status" value="1"/>
</dbReference>
<dbReference type="KEGG" id="daf:Desaf_0123"/>
<sequence length="264" mass="30172">MVTSNSSGKKFCSRNSPWLELDSGQTRWENFASQDREEIVRHYGPKIKIMALRLKAKLPQTVELGELMSAGSLGLMEALQKFNPELRIKFETYAESRIKGAMLDELRRMDWYSRGLRQRLRLMEHTVREIEQETGRPATVQEIAKRTGLSEKDVDMGLEMLQNQLCLSLDAISECVASVSDAGVDGDPYQSAAFQELIDKITLLIDELTPREKLVLSLYYGEELNMRETANVMEITEGRVSQLHSQALGKLRKLFKDQYNLDAY</sequence>
<evidence type="ECO:0000259" key="6">
    <source>
        <dbReference type="PROSITE" id="PS00715"/>
    </source>
</evidence>
<dbReference type="Pfam" id="PF04539">
    <property type="entry name" value="Sigma70_r3"/>
    <property type="match status" value="1"/>
</dbReference>
<comment type="similarity">
    <text evidence="5">Belongs to the sigma-70 factor family.</text>
</comment>
<dbReference type="InterPro" id="IPR013324">
    <property type="entry name" value="RNA_pol_sigma_r3/r4-like"/>
</dbReference>
<dbReference type="Gene3D" id="1.20.140.160">
    <property type="match status" value="1"/>
</dbReference>
<dbReference type="SUPFAM" id="SSF88659">
    <property type="entry name" value="Sigma3 and sigma4 domains of RNA polymerase sigma factors"/>
    <property type="match status" value="2"/>
</dbReference>
<name>F3YTV2_DESAF</name>
<keyword evidence="9" id="KW-1185">Reference proteome</keyword>
<dbReference type="STRING" id="690850.Desaf_0123"/>
<dbReference type="CDD" id="cd06171">
    <property type="entry name" value="Sigma70_r4"/>
    <property type="match status" value="1"/>
</dbReference>
<dbReference type="InterPro" id="IPR012845">
    <property type="entry name" value="RNA_pol_sigma_FliA_WhiG"/>
</dbReference>
<dbReference type="InterPro" id="IPR007630">
    <property type="entry name" value="RNA_pol_sigma70_r4"/>
</dbReference>
<feature type="domain" description="RNA polymerase sigma-70" evidence="6">
    <location>
        <begin position="66"/>
        <end position="79"/>
    </location>
</feature>
<reference evidence="8 9" key="1">
    <citation type="journal article" date="2011" name="J. Bacteriol.">
        <title>Genome sequence of the mercury-methylating and pleomorphic Desulfovibrio africanus Strain Walvis Bay.</title>
        <authorList>
            <person name="Brown S.D."/>
            <person name="Wall J.D."/>
            <person name="Kucken A.M."/>
            <person name="Gilmour C.C."/>
            <person name="Podar M."/>
            <person name="Brandt C.C."/>
            <person name="Teshima H."/>
            <person name="Detter J.C."/>
            <person name="Han C.S."/>
            <person name="Land M.L."/>
            <person name="Lucas S."/>
            <person name="Han J."/>
            <person name="Pennacchio L."/>
            <person name="Nolan M."/>
            <person name="Pitluck S."/>
            <person name="Woyke T."/>
            <person name="Goodwin L."/>
            <person name="Palumbo A.V."/>
            <person name="Elias D.A."/>
        </authorList>
    </citation>
    <scope>NUCLEOTIDE SEQUENCE [LARGE SCALE GENOMIC DNA]</scope>
    <source>
        <strain evidence="8 9">Walvis Bay</strain>
    </source>
</reference>
<gene>
    <name evidence="8" type="ORF">Desaf_0123</name>
</gene>
<dbReference type="PIRSF" id="PIRSF000770">
    <property type="entry name" value="RNA_pol_sigma-SigE/K"/>
    <property type="match status" value="1"/>
</dbReference>
<dbReference type="Pfam" id="PF04542">
    <property type="entry name" value="Sigma70_r2"/>
    <property type="match status" value="1"/>
</dbReference>
<keyword evidence="2 5" id="KW-0731">Sigma factor</keyword>
<dbReference type="Pfam" id="PF04545">
    <property type="entry name" value="Sigma70_r4"/>
    <property type="match status" value="1"/>
</dbReference>
<evidence type="ECO:0000259" key="7">
    <source>
        <dbReference type="PROSITE" id="PS00716"/>
    </source>
</evidence>
<proteinExistence type="inferred from homology"/>
<evidence type="ECO:0000313" key="9">
    <source>
        <dbReference type="Proteomes" id="UP000007844"/>
    </source>
</evidence>
<dbReference type="PROSITE" id="PS00715">
    <property type="entry name" value="SIGMA70_1"/>
    <property type="match status" value="1"/>
</dbReference>
<dbReference type="NCBIfam" id="TIGR02937">
    <property type="entry name" value="sigma70-ECF"/>
    <property type="match status" value="1"/>
</dbReference>
<dbReference type="InterPro" id="IPR013325">
    <property type="entry name" value="RNA_pol_sigma_r2"/>
</dbReference>
<dbReference type="GO" id="GO:0003677">
    <property type="term" value="F:DNA binding"/>
    <property type="evidence" value="ECO:0007669"/>
    <property type="project" value="UniProtKB-KW"/>
</dbReference>
<feature type="domain" description="RNA polymerase sigma-70" evidence="7">
    <location>
        <begin position="225"/>
        <end position="251"/>
    </location>
</feature>
<keyword evidence="1 5" id="KW-0805">Transcription regulation</keyword>
<dbReference type="PANTHER" id="PTHR30385">
    <property type="entry name" value="SIGMA FACTOR F FLAGELLAR"/>
    <property type="match status" value="1"/>
</dbReference>
<dbReference type="HOGENOM" id="CLU_014793_8_1_7"/>
<evidence type="ECO:0000256" key="1">
    <source>
        <dbReference type="ARBA" id="ARBA00023015"/>
    </source>
</evidence>
<dbReference type="InterPro" id="IPR014284">
    <property type="entry name" value="RNA_pol_sigma-70_dom"/>
</dbReference>
<protein>
    <recommendedName>
        <fullName evidence="5">RNA polymerase sigma factor</fullName>
    </recommendedName>
</protein>
<evidence type="ECO:0000256" key="5">
    <source>
        <dbReference type="RuleBase" id="RU362124"/>
    </source>
</evidence>
<dbReference type="NCBIfam" id="NF005413">
    <property type="entry name" value="PRK06986.1"/>
    <property type="match status" value="1"/>
</dbReference>
<dbReference type="Proteomes" id="UP000007844">
    <property type="component" value="Chromosome"/>
</dbReference>
<dbReference type="PRINTS" id="PR00046">
    <property type="entry name" value="SIGMA70FCT"/>
</dbReference>
<dbReference type="NCBIfam" id="TIGR02479">
    <property type="entry name" value="FliA_WhiG"/>
    <property type="match status" value="1"/>
</dbReference>
<dbReference type="EMBL" id="CP003221">
    <property type="protein sequence ID" value="EGJ48483.1"/>
    <property type="molecule type" value="Genomic_DNA"/>
</dbReference>
<dbReference type="GO" id="GO:0006352">
    <property type="term" value="P:DNA-templated transcription initiation"/>
    <property type="evidence" value="ECO:0007669"/>
    <property type="project" value="InterPro"/>
</dbReference>
<accession>F3YTV2</accession>
<dbReference type="InterPro" id="IPR007627">
    <property type="entry name" value="RNA_pol_sigma70_r2"/>
</dbReference>
<evidence type="ECO:0000256" key="2">
    <source>
        <dbReference type="ARBA" id="ARBA00023082"/>
    </source>
</evidence>
<dbReference type="RefSeq" id="WP_014258354.1">
    <property type="nucleotide sequence ID" value="NC_016629.1"/>
</dbReference>
<dbReference type="GO" id="GO:0003899">
    <property type="term" value="F:DNA-directed RNA polymerase activity"/>
    <property type="evidence" value="ECO:0007669"/>
    <property type="project" value="InterPro"/>
</dbReference>
<keyword evidence="4 5" id="KW-0804">Transcription</keyword>
<dbReference type="PROSITE" id="PS00716">
    <property type="entry name" value="SIGMA70_2"/>
    <property type="match status" value="1"/>
</dbReference>
<dbReference type="PANTHER" id="PTHR30385:SF7">
    <property type="entry name" value="RNA POLYMERASE SIGMA FACTOR FLIA"/>
    <property type="match status" value="1"/>
</dbReference>
<keyword evidence="3 5" id="KW-0238">DNA-binding</keyword>
<evidence type="ECO:0000256" key="4">
    <source>
        <dbReference type="ARBA" id="ARBA00023163"/>
    </source>
</evidence>